<evidence type="ECO:0000313" key="1">
    <source>
        <dbReference type="EMBL" id="MFD1040580.1"/>
    </source>
</evidence>
<protein>
    <submittedName>
        <fullName evidence="1">Uncharacterized protein</fullName>
    </submittedName>
</protein>
<keyword evidence="2" id="KW-1185">Reference proteome</keyword>
<organism evidence="1 2">
    <name type="scientific">Virgibacillus byunsanensis</name>
    <dbReference type="NCBI Taxonomy" id="570945"/>
    <lineage>
        <taxon>Bacteria</taxon>
        <taxon>Bacillati</taxon>
        <taxon>Bacillota</taxon>
        <taxon>Bacilli</taxon>
        <taxon>Bacillales</taxon>
        <taxon>Bacillaceae</taxon>
        <taxon>Virgibacillus</taxon>
    </lineage>
</organism>
<evidence type="ECO:0000313" key="2">
    <source>
        <dbReference type="Proteomes" id="UP001597040"/>
    </source>
</evidence>
<sequence>MILIYLNYEGAMLSLQAFGYTEVVKGIDINVNKGDFVTFIGQEKNVTKAQ</sequence>
<dbReference type="Proteomes" id="UP001597040">
    <property type="component" value="Unassembled WGS sequence"/>
</dbReference>
<name>A0ABW3LRI1_9BACI</name>
<comment type="caution">
    <text evidence="1">The sequence shown here is derived from an EMBL/GenBank/DDBJ whole genome shotgun (WGS) entry which is preliminary data.</text>
</comment>
<dbReference type="RefSeq" id="WP_390364799.1">
    <property type="nucleotide sequence ID" value="NZ_JBHTKJ010000074.1"/>
</dbReference>
<proteinExistence type="predicted"/>
<gene>
    <name evidence="1" type="ORF">ACFQ3N_19645</name>
</gene>
<accession>A0ABW3LRI1</accession>
<reference evidence="2" key="1">
    <citation type="journal article" date="2019" name="Int. J. Syst. Evol. Microbiol.">
        <title>The Global Catalogue of Microorganisms (GCM) 10K type strain sequencing project: providing services to taxonomists for standard genome sequencing and annotation.</title>
        <authorList>
            <consortium name="The Broad Institute Genomics Platform"/>
            <consortium name="The Broad Institute Genome Sequencing Center for Infectious Disease"/>
            <person name="Wu L."/>
            <person name="Ma J."/>
        </authorList>
    </citation>
    <scope>NUCLEOTIDE SEQUENCE [LARGE SCALE GENOMIC DNA]</scope>
    <source>
        <strain evidence="2">CCUG 56754</strain>
    </source>
</reference>
<dbReference type="EMBL" id="JBHTKJ010000074">
    <property type="protein sequence ID" value="MFD1040580.1"/>
    <property type="molecule type" value="Genomic_DNA"/>
</dbReference>